<evidence type="ECO:0000313" key="1">
    <source>
        <dbReference type="EnsemblMetazoa" id="PPAI002823-PA"/>
    </source>
</evidence>
<dbReference type="InterPro" id="IPR004875">
    <property type="entry name" value="DDE_SF_endonuclease_dom"/>
</dbReference>
<dbReference type="AlphaFoldDB" id="A0A1B0D5R6"/>
<evidence type="ECO:0000313" key="2">
    <source>
        <dbReference type="Proteomes" id="UP000092462"/>
    </source>
</evidence>
<reference evidence="1" key="1">
    <citation type="submission" date="2022-08" db="UniProtKB">
        <authorList>
            <consortium name="EnsemblMetazoa"/>
        </authorList>
    </citation>
    <scope>IDENTIFICATION</scope>
    <source>
        <strain evidence="1">Israel</strain>
    </source>
</reference>
<keyword evidence="2" id="KW-1185">Reference proteome</keyword>
<dbReference type="VEuPathDB" id="VectorBase:PPAPM1_011244"/>
<sequence>PLPVILYVDGHKSHLTLPLSEFCSSHGIEIIVLYPNSTHIIQPLDAGYFSPLKAAWAKERGRWQLAHPRERFSRQNFTPTLEKAIRSLRNREILRNGFRHCGLFPFNH</sequence>
<dbReference type="Pfam" id="PF03184">
    <property type="entry name" value="DDE_1"/>
    <property type="match status" value="1"/>
</dbReference>
<dbReference type="VEuPathDB" id="VectorBase:PPAI002823"/>
<dbReference type="EnsemblMetazoa" id="PPAI002823-RA">
    <property type="protein sequence ID" value="PPAI002823-PA"/>
    <property type="gene ID" value="PPAI002823"/>
</dbReference>
<dbReference type="GO" id="GO:0003676">
    <property type="term" value="F:nucleic acid binding"/>
    <property type="evidence" value="ECO:0007669"/>
    <property type="project" value="InterPro"/>
</dbReference>
<accession>A0A1B0D5R6</accession>
<organism evidence="1 2">
    <name type="scientific">Phlebotomus papatasi</name>
    <name type="common">Sandfly</name>
    <dbReference type="NCBI Taxonomy" id="29031"/>
    <lineage>
        <taxon>Eukaryota</taxon>
        <taxon>Metazoa</taxon>
        <taxon>Ecdysozoa</taxon>
        <taxon>Arthropoda</taxon>
        <taxon>Hexapoda</taxon>
        <taxon>Insecta</taxon>
        <taxon>Pterygota</taxon>
        <taxon>Neoptera</taxon>
        <taxon>Endopterygota</taxon>
        <taxon>Diptera</taxon>
        <taxon>Nematocera</taxon>
        <taxon>Psychodoidea</taxon>
        <taxon>Psychodidae</taxon>
        <taxon>Phlebotomus</taxon>
        <taxon>Phlebotomus</taxon>
    </lineage>
</organism>
<protein>
    <submittedName>
        <fullName evidence="1">Uncharacterized protein</fullName>
    </submittedName>
</protein>
<dbReference type="EMBL" id="AJVK01025544">
    <property type="status" value="NOT_ANNOTATED_CDS"/>
    <property type="molecule type" value="Genomic_DNA"/>
</dbReference>
<name>A0A1B0D5R6_PHLPP</name>
<dbReference type="Proteomes" id="UP000092462">
    <property type="component" value="Unassembled WGS sequence"/>
</dbReference>
<proteinExistence type="predicted"/>